<evidence type="ECO:0000313" key="1">
    <source>
        <dbReference type="EMBL" id="GGC46012.1"/>
    </source>
</evidence>
<comment type="caution">
    <text evidence="1">The sequence shown here is derived from an EMBL/GenBank/DDBJ whole genome shotgun (WGS) entry which is preliminary data.</text>
</comment>
<gene>
    <name evidence="1" type="ORF">GCM10011386_42860</name>
</gene>
<evidence type="ECO:0000313" key="2">
    <source>
        <dbReference type="Proteomes" id="UP000597338"/>
    </source>
</evidence>
<keyword evidence="2" id="KW-1185">Reference proteome</keyword>
<reference evidence="2" key="1">
    <citation type="journal article" date="2019" name="Int. J. Syst. Evol. Microbiol.">
        <title>The Global Catalogue of Microorganisms (GCM) 10K type strain sequencing project: providing services to taxonomists for standard genome sequencing and annotation.</title>
        <authorList>
            <consortium name="The Broad Institute Genomics Platform"/>
            <consortium name="The Broad Institute Genome Sequencing Center for Infectious Disease"/>
            <person name="Wu L."/>
            <person name="Ma J."/>
        </authorList>
    </citation>
    <scope>NUCLEOTIDE SEQUENCE [LARGE SCALE GENOMIC DNA]</scope>
    <source>
        <strain evidence="2">CGMCC 1.15342</strain>
    </source>
</reference>
<sequence length="123" mass="14377">MKYPFTSAGVQDWLNHVYAQPDHDIRTEAEFAYLYFEDWVVQRFSLDDSQRAYLNRLDYATIRFTADGVYFALTHRLPIVLEKPEKPAVRAAKLAAMIKEFESRNSEAKNASFTGRFVVRITY</sequence>
<protein>
    <submittedName>
        <fullName evidence="1">Uncharacterized protein</fullName>
    </submittedName>
</protein>
<name>A0ABQ1MT36_9SPHI</name>
<proteinExistence type="predicted"/>
<organism evidence="1 2">
    <name type="scientific">Parapedobacter defluvii</name>
    <dbReference type="NCBI Taxonomy" id="2045106"/>
    <lineage>
        <taxon>Bacteria</taxon>
        <taxon>Pseudomonadati</taxon>
        <taxon>Bacteroidota</taxon>
        <taxon>Sphingobacteriia</taxon>
        <taxon>Sphingobacteriales</taxon>
        <taxon>Sphingobacteriaceae</taxon>
        <taxon>Parapedobacter</taxon>
    </lineage>
</organism>
<dbReference type="RefSeq" id="WP_188753513.1">
    <property type="nucleotide sequence ID" value="NZ_BMIK01000023.1"/>
</dbReference>
<dbReference type="Proteomes" id="UP000597338">
    <property type="component" value="Unassembled WGS sequence"/>
</dbReference>
<dbReference type="EMBL" id="BMIK01000023">
    <property type="protein sequence ID" value="GGC46012.1"/>
    <property type="molecule type" value="Genomic_DNA"/>
</dbReference>
<accession>A0ABQ1MT36</accession>